<dbReference type="eggNOG" id="COG2367">
    <property type="taxonomic scope" value="Bacteria"/>
</dbReference>
<evidence type="ECO:0000313" key="2">
    <source>
        <dbReference type="EMBL" id="GAC68548.1"/>
    </source>
</evidence>
<comment type="caution">
    <text evidence="2">The sequence shown here is derived from an EMBL/GenBank/DDBJ whole genome shotgun (WGS) entry which is preliminary data.</text>
</comment>
<dbReference type="STRING" id="1223545.GS4_16_00780"/>
<dbReference type="EMBL" id="BANX01000016">
    <property type="protein sequence ID" value="GAC68548.1"/>
    <property type="molecule type" value="Genomic_DNA"/>
</dbReference>
<dbReference type="OrthoDB" id="3729831at2"/>
<reference evidence="2 3" key="1">
    <citation type="submission" date="2013-01" db="EMBL/GenBank/DDBJ databases">
        <title>Whole genome shotgun sequence of Gordonia soli NBRC 108243.</title>
        <authorList>
            <person name="Isaki-Nakamura S."/>
            <person name="Hosoyama A."/>
            <person name="Tsuchikane K."/>
            <person name="Ando Y."/>
            <person name="Baba S."/>
            <person name="Ohji S."/>
            <person name="Hamada M."/>
            <person name="Tamura T."/>
            <person name="Yamazoe A."/>
            <person name="Yamazaki S."/>
            <person name="Fujita N."/>
        </authorList>
    </citation>
    <scope>NUCLEOTIDE SEQUENCE [LARGE SCALE GENOMIC DNA]</scope>
    <source>
        <strain evidence="2 3">NBRC 108243</strain>
    </source>
</reference>
<keyword evidence="3" id="KW-1185">Reference proteome</keyword>
<dbReference type="Gene3D" id="3.40.710.10">
    <property type="entry name" value="DD-peptidase/beta-lactamase superfamily"/>
    <property type="match status" value="1"/>
</dbReference>
<gene>
    <name evidence="2" type="ORF">GS4_16_00780</name>
</gene>
<sequence length="296" mass="29984">MSIRAVLAPLLIVLSLAVALVGCGTSSTTEPSSVPPVTVTVTAPPSSSAPSTSESATPRTTALTTGFTRAQASAGQPVGVVVVPVGGGEAVELGDQTPRVAWSTIKVPLAIAAQRANGQSSAQTTAIINSDNASAEQLWSSLGSAGQASAAVTAVLRDGGDTSTVVPAQRLRPGYTVFGQTVWTLAAAGTFTAQLPCMRGTEHVVSLMGQVAANQQWGVETMATPKATAVKGGWGPGASSGYVVRQIGLITYRDGRMASIVMSTAGSSLDSGIAALNVIGRWLNRNLVQLPRGRCS</sequence>
<dbReference type="PROSITE" id="PS51257">
    <property type="entry name" value="PROKAR_LIPOPROTEIN"/>
    <property type="match status" value="1"/>
</dbReference>
<feature type="region of interest" description="Disordered" evidence="1">
    <location>
        <begin position="26"/>
        <end position="61"/>
    </location>
</feature>
<evidence type="ECO:0000313" key="3">
    <source>
        <dbReference type="Proteomes" id="UP000011666"/>
    </source>
</evidence>
<dbReference type="SUPFAM" id="SSF56601">
    <property type="entry name" value="beta-lactamase/transpeptidase-like"/>
    <property type="match status" value="1"/>
</dbReference>
<dbReference type="InterPro" id="IPR012338">
    <property type="entry name" value="Beta-lactam/transpept-like"/>
</dbReference>
<dbReference type="RefSeq" id="WP_007620777.1">
    <property type="nucleotide sequence ID" value="NZ_BANX01000016.1"/>
</dbReference>
<accession>M0QJ09</accession>
<proteinExistence type="predicted"/>
<protein>
    <submittedName>
        <fullName evidence="2">Uncharacterized protein</fullName>
    </submittedName>
</protein>
<dbReference type="Proteomes" id="UP000011666">
    <property type="component" value="Unassembled WGS sequence"/>
</dbReference>
<organism evidence="2 3">
    <name type="scientific">Gordonia soli NBRC 108243</name>
    <dbReference type="NCBI Taxonomy" id="1223545"/>
    <lineage>
        <taxon>Bacteria</taxon>
        <taxon>Bacillati</taxon>
        <taxon>Actinomycetota</taxon>
        <taxon>Actinomycetes</taxon>
        <taxon>Mycobacteriales</taxon>
        <taxon>Gordoniaceae</taxon>
        <taxon>Gordonia</taxon>
    </lineage>
</organism>
<dbReference type="AlphaFoldDB" id="M0QJ09"/>
<name>M0QJ09_9ACTN</name>
<evidence type="ECO:0000256" key="1">
    <source>
        <dbReference type="SAM" id="MobiDB-lite"/>
    </source>
</evidence>